<proteinExistence type="predicted"/>
<keyword evidence="2" id="KW-0547">Nucleotide-binding</keyword>
<dbReference type="AlphaFoldDB" id="A0A0F9A0Y8"/>
<dbReference type="InterPro" id="IPR000850">
    <property type="entry name" value="Adenylat/UMP-CMP_kin"/>
</dbReference>
<reference evidence="4" key="1">
    <citation type="journal article" date="2015" name="Nature">
        <title>Complex archaea that bridge the gap between prokaryotes and eukaryotes.</title>
        <authorList>
            <person name="Spang A."/>
            <person name="Saw J.H."/>
            <person name="Jorgensen S.L."/>
            <person name="Zaremba-Niedzwiedzka K."/>
            <person name="Martijn J."/>
            <person name="Lind A.E."/>
            <person name="van Eijk R."/>
            <person name="Schleper C."/>
            <person name="Guy L."/>
            <person name="Ettema T.J."/>
        </authorList>
    </citation>
    <scope>NUCLEOTIDE SEQUENCE</scope>
</reference>
<dbReference type="GO" id="GO:0005524">
    <property type="term" value="F:ATP binding"/>
    <property type="evidence" value="ECO:0007669"/>
    <property type="project" value="InterPro"/>
</dbReference>
<gene>
    <name evidence="4" type="ORF">LCGC14_2969970</name>
</gene>
<dbReference type="InterPro" id="IPR027417">
    <property type="entry name" value="P-loop_NTPase"/>
</dbReference>
<dbReference type="CDD" id="cd01428">
    <property type="entry name" value="ADK"/>
    <property type="match status" value="1"/>
</dbReference>
<dbReference type="PROSITE" id="PS00113">
    <property type="entry name" value="ADENYLATE_KINASE"/>
    <property type="match status" value="1"/>
</dbReference>
<dbReference type="PANTHER" id="PTHR23359">
    <property type="entry name" value="NUCLEOTIDE KINASE"/>
    <property type="match status" value="1"/>
</dbReference>
<comment type="caution">
    <text evidence="4">The sequence shown here is derived from an EMBL/GenBank/DDBJ whole genome shotgun (WGS) entry which is preliminary data.</text>
</comment>
<dbReference type="InterPro" id="IPR033690">
    <property type="entry name" value="Adenylat_kinase_CS"/>
</dbReference>
<protein>
    <recommendedName>
        <fullName evidence="5">Adenylate kinase active site lid domain-containing protein</fullName>
    </recommendedName>
</protein>
<dbReference type="SUPFAM" id="SSF52540">
    <property type="entry name" value="P-loop containing nucleoside triphosphate hydrolases"/>
    <property type="match status" value="1"/>
</dbReference>
<accession>A0A0F9A0Y8</accession>
<keyword evidence="3" id="KW-0418">Kinase</keyword>
<keyword evidence="1" id="KW-0808">Transferase</keyword>
<feature type="non-terminal residue" evidence="4">
    <location>
        <position position="168"/>
    </location>
</feature>
<evidence type="ECO:0000256" key="3">
    <source>
        <dbReference type="ARBA" id="ARBA00022777"/>
    </source>
</evidence>
<evidence type="ECO:0000256" key="2">
    <source>
        <dbReference type="ARBA" id="ARBA00022741"/>
    </source>
</evidence>
<organism evidence="4">
    <name type="scientific">marine sediment metagenome</name>
    <dbReference type="NCBI Taxonomy" id="412755"/>
    <lineage>
        <taxon>unclassified sequences</taxon>
        <taxon>metagenomes</taxon>
        <taxon>ecological metagenomes</taxon>
    </lineage>
</organism>
<dbReference type="GO" id="GO:0019205">
    <property type="term" value="F:nucleobase-containing compound kinase activity"/>
    <property type="evidence" value="ECO:0007669"/>
    <property type="project" value="InterPro"/>
</dbReference>
<dbReference type="GO" id="GO:0006139">
    <property type="term" value="P:nucleobase-containing compound metabolic process"/>
    <property type="evidence" value="ECO:0007669"/>
    <property type="project" value="InterPro"/>
</dbReference>
<dbReference type="Pfam" id="PF00406">
    <property type="entry name" value="ADK"/>
    <property type="match status" value="1"/>
</dbReference>
<dbReference type="Gene3D" id="3.40.50.300">
    <property type="entry name" value="P-loop containing nucleotide triphosphate hydrolases"/>
    <property type="match status" value="1"/>
</dbReference>
<dbReference type="PRINTS" id="PR00094">
    <property type="entry name" value="ADENYLTKNASE"/>
</dbReference>
<dbReference type="EMBL" id="LAZR01060356">
    <property type="protein sequence ID" value="KKK65851.1"/>
    <property type="molecule type" value="Genomic_DNA"/>
</dbReference>
<name>A0A0F9A0Y8_9ZZZZ</name>
<evidence type="ECO:0000313" key="4">
    <source>
        <dbReference type="EMBL" id="KKK65851.1"/>
    </source>
</evidence>
<evidence type="ECO:0000256" key="1">
    <source>
        <dbReference type="ARBA" id="ARBA00022679"/>
    </source>
</evidence>
<sequence>MESLYKSVLIYGPPGSGKGTVSKALNLSDSVLHVSTGEIFRGIDPSSEKSKMINSYLKKGNLLPDDFTIDIWHEFVEHKIKEGLYDPQKHYLLLDGIPRTLKQATLLEKYIKIEYIIVLEMKDINKLILRMKNRALIENRSDDLDENVLKNRIDIYLNDTTKFLKHYS</sequence>
<evidence type="ECO:0008006" key="5">
    <source>
        <dbReference type="Google" id="ProtNLM"/>
    </source>
</evidence>